<gene>
    <name evidence="4" type="ORF">CGI_10010999</name>
</gene>
<dbReference type="PROSITE" id="PS50871">
    <property type="entry name" value="C1Q"/>
    <property type="match status" value="1"/>
</dbReference>
<evidence type="ECO:0000256" key="3">
    <source>
        <dbReference type="ARBA" id="ARBA00022729"/>
    </source>
</evidence>
<dbReference type="PRINTS" id="PR00007">
    <property type="entry name" value="COMPLEMNTC1Q"/>
</dbReference>
<dbReference type="Pfam" id="PF00386">
    <property type="entry name" value="C1q"/>
    <property type="match status" value="1"/>
</dbReference>
<dbReference type="InParanoid" id="K1RPF1"/>
<proteinExistence type="predicted"/>
<evidence type="ECO:0000256" key="2">
    <source>
        <dbReference type="ARBA" id="ARBA00022525"/>
    </source>
</evidence>
<dbReference type="GO" id="GO:0005576">
    <property type="term" value="C:extracellular region"/>
    <property type="evidence" value="ECO:0007669"/>
    <property type="project" value="UniProtKB-SubCell"/>
</dbReference>
<dbReference type="HOGENOM" id="CLU_001074_8_0_1"/>
<keyword evidence="3" id="KW-0732">Signal</keyword>
<dbReference type="InterPro" id="IPR008983">
    <property type="entry name" value="Tumour_necrosis_fac-like_dom"/>
</dbReference>
<evidence type="ECO:0000256" key="1">
    <source>
        <dbReference type="ARBA" id="ARBA00004613"/>
    </source>
</evidence>
<evidence type="ECO:0000313" key="4">
    <source>
        <dbReference type="EMBL" id="EKC36291.1"/>
    </source>
</evidence>
<dbReference type="SMART" id="SM00110">
    <property type="entry name" value="C1Q"/>
    <property type="match status" value="1"/>
</dbReference>
<dbReference type="PANTHER" id="PTHR22923">
    <property type="entry name" value="CEREBELLIN-RELATED"/>
    <property type="match status" value="1"/>
</dbReference>
<dbReference type="InterPro" id="IPR001073">
    <property type="entry name" value="C1q_dom"/>
</dbReference>
<accession>K1RPF1</accession>
<dbReference type="Gene3D" id="2.60.120.40">
    <property type="match status" value="1"/>
</dbReference>
<organism evidence="4">
    <name type="scientific">Magallana gigas</name>
    <name type="common">Pacific oyster</name>
    <name type="synonym">Crassostrea gigas</name>
    <dbReference type="NCBI Taxonomy" id="29159"/>
    <lineage>
        <taxon>Eukaryota</taxon>
        <taxon>Metazoa</taxon>
        <taxon>Spiralia</taxon>
        <taxon>Lophotrochozoa</taxon>
        <taxon>Mollusca</taxon>
        <taxon>Bivalvia</taxon>
        <taxon>Autobranchia</taxon>
        <taxon>Pteriomorphia</taxon>
        <taxon>Ostreida</taxon>
        <taxon>Ostreoidea</taxon>
        <taxon>Ostreidae</taxon>
        <taxon>Magallana</taxon>
    </lineage>
</organism>
<dbReference type="SUPFAM" id="SSF49842">
    <property type="entry name" value="TNF-like"/>
    <property type="match status" value="1"/>
</dbReference>
<keyword evidence="2" id="KW-0964">Secreted</keyword>
<reference evidence="4" key="1">
    <citation type="journal article" date="2012" name="Nature">
        <title>The oyster genome reveals stress adaptation and complexity of shell formation.</title>
        <authorList>
            <person name="Zhang G."/>
            <person name="Fang X."/>
            <person name="Guo X."/>
            <person name="Li L."/>
            <person name="Luo R."/>
            <person name="Xu F."/>
            <person name="Yang P."/>
            <person name="Zhang L."/>
            <person name="Wang X."/>
            <person name="Qi H."/>
            <person name="Xiong Z."/>
            <person name="Que H."/>
            <person name="Xie Y."/>
            <person name="Holland P.W."/>
            <person name="Paps J."/>
            <person name="Zhu Y."/>
            <person name="Wu F."/>
            <person name="Chen Y."/>
            <person name="Wang J."/>
            <person name="Peng C."/>
            <person name="Meng J."/>
            <person name="Yang L."/>
            <person name="Liu J."/>
            <person name="Wen B."/>
            <person name="Zhang N."/>
            <person name="Huang Z."/>
            <person name="Zhu Q."/>
            <person name="Feng Y."/>
            <person name="Mount A."/>
            <person name="Hedgecock D."/>
            <person name="Xu Z."/>
            <person name="Liu Y."/>
            <person name="Domazet-Loso T."/>
            <person name="Du Y."/>
            <person name="Sun X."/>
            <person name="Zhang S."/>
            <person name="Liu B."/>
            <person name="Cheng P."/>
            <person name="Jiang X."/>
            <person name="Li J."/>
            <person name="Fan D."/>
            <person name="Wang W."/>
            <person name="Fu W."/>
            <person name="Wang T."/>
            <person name="Wang B."/>
            <person name="Zhang J."/>
            <person name="Peng Z."/>
            <person name="Li Y."/>
            <person name="Li N."/>
            <person name="Wang J."/>
            <person name="Chen M."/>
            <person name="He Y."/>
            <person name="Tan F."/>
            <person name="Song X."/>
            <person name="Zheng Q."/>
            <person name="Huang R."/>
            <person name="Yang H."/>
            <person name="Du X."/>
            <person name="Chen L."/>
            <person name="Yang M."/>
            <person name="Gaffney P.M."/>
            <person name="Wang S."/>
            <person name="Luo L."/>
            <person name="She Z."/>
            <person name="Ming Y."/>
            <person name="Huang W."/>
            <person name="Zhang S."/>
            <person name="Huang B."/>
            <person name="Zhang Y."/>
            <person name="Qu T."/>
            <person name="Ni P."/>
            <person name="Miao G."/>
            <person name="Wang J."/>
            <person name="Wang Q."/>
            <person name="Steinberg C.E."/>
            <person name="Wang H."/>
            <person name="Li N."/>
            <person name="Qian L."/>
            <person name="Zhang G."/>
            <person name="Li Y."/>
            <person name="Yang H."/>
            <person name="Liu X."/>
            <person name="Wang J."/>
            <person name="Yin Y."/>
            <person name="Wang J."/>
        </authorList>
    </citation>
    <scope>NUCLEOTIDE SEQUENCE [LARGE SCALE GENOMIC DNA]</scope>
    <source>
        <strain evidence="4">05x7-T-G4-1.051#20</strain>
    </source>
</reference>
<dbReference type="AlphaFoldDB" id="K1RPF1"/>
<name>K1RPF1_MAGGI</name>
<protein>
    <submittedName>
        <fullName evidence="4">Caprin-2</fullName>
    </submittedName>
</protein>
<dbReference type="PANTHER" id="PTHR22923:SF102">
    <property type="entry name" value="CEREBELLIN 13-RELATED"/>
    <property type="match status" value="1"/>
</dbReference>
<dbReference type="InterPro" id="IPR050822">
    <property type="entry name" value="Cerebellin_Synaptic_Org"/>
</dbReference>
<dbReference type="EMBL" id="JH816607">
    <property type="protein sequence ID" value="EKC36291.1"/>
    <property type="molecule type" value="Genomic_DNA"/>
</dbReference>
<comment type="subcellular location">
    <subcellularLocation>
        <location evidence="1">Secreted</location>
    </subcellularLocation>
</comment>
<sequence>MQLLLNQTAEIENMKQQSTNDRSITQSLQDRVFFLEAELKNISQRFNDAVQVLDDLKLKDMSSTQLLLNQSVELEQQSAKDRYSIHLLQNETQRLVRNLDDLKVQVRYTSLSLLDVHSMTEKLNGSLVQRLEERISDVHDHITNVSKRIGFTATVSSLSATWSSGTLVYDVVITNVGNGYNPSTGVFTAPTAGEYVFFVNVQSYSTQSIYVDVVLNGVTKVRTMAYSYGSKDYYDAGPNLVVLSLQKGDRVWVKHYSGKGYWNDGSLTTFSGFLL</sequence>